<dbReference type="InterPro" id="IPR003661">
    <property type="entry name" value="HisK_dim/P_dom"/>
</dbReference>
<evidence type="ECO:0000256" key="3">
    <source>
        <dbReference type="ARBA" id="ARBA00022553"/>
    </source>
</evidence>
<feature type="domain" description="Response regulatory" evidence="9">
    <location>
        <begin position="881"/>
        <end position="994"/>
    </location>
</feature>
<protein>
    <recommendedName>
        <fullName evidence="2">histidine kinase</fullName>
        <ecNumber evidence="2">2.7.13.3</ecNumber>
    </recommendedName>
</protein>
<evidence type="ECO:0000313" key="12">
    <source>
        <dbReference type="EMBL" id="TPG52493.1"/>
    </source>
</evidence>
<dbReference type="NCBIfam" id="TIGR00229">
    <property type="entry name" value="sensory_box"/>
    <property type="match status" value="1"/>
</dbReference>
<dbReference type="PROSITE" id="PS50112">
    <property type="entry name" value="PAS"/>
    <property type="match status" value="1"/>
</dbReference>
<comment type="catalytic activity">
    <reaction evidence="1">
        <text>ATP + protein L-histidine = ADP + protein N-phospho-L-histidine.</text>
        <dbReference type="EC" id="2.7.13.3"/>
    </reaction>
</comment>
<dbReference type="InterPro" id="IPR013656">
    <property type="entry name" value="PAS_4"/>
</dbReference>
<dbReference type="SUPFAM" id="SSF52172">
    <property type="entry name" value="CheY-like"/>
    <property type="match status" value="1"/>
</dbReference>
<dbReference type="InterPro" id="IPR036890">
    <property type="entry name" value="HATPase_C_sf"/>
</dbReference>
<dbReference type="Pfam" id="PF08448">
    <property type="entry name" value="PAS_4"/>
    <property type="match status" value="2"/>
</dbReference>
<gene>
    <name evidence="12" type="ORF">EAH89_18185</name>
</gene>
<dbReference type="SMART" id="SM00388">
    <property type="entry name" value="HisKA"/>
    <property type="match status" value="1"/>
</dbReference>
<dbReference type="CDD" id="cd00082">
    <property type="entry name" value="HisKA"/>
    <property type="match status" value="1"/>
</dbReference>
<keyword evidence="4" id="KW-0808">Transferase</keyword>
<dbReference type="InterPro" id="IPR000700">
    <property type="entry name" value="PAS-assoc_C"/>
</dbReference>
<comment type="caution">
    <text evidence="12">The sequence shown here is derived from an EMBL/GenBank/DDBJ whole genome shotgun (WGS) entry which is preliminary data.</text>
</comment>
<dbReference type="PANTHER" id="PTHR43065">
    <property type="entry name" value="SENSOR HISTIDINE KINASE"/>
    <property type="match status" value="1"/>
</dbReference>
<dbReference type="PROSITE" id="PS50109">
    <property type="entry name" value="HIS_KIN"/>
    <property type="match status" value="1"/>
</dbReference>
<dbReference type="PROSITE" id="PS50110">
    <property type="entry name" value="RESPONSE_REGULATORY"/>
    <property type="match status" value="1"/>
</dbReference>
<dbReference type="Gene3D" id="3.30.565.10">
    <property type="entry name" value="Histidine kinase-like ATPase, C-terminal domain"/>
    <property type="match status" value="1"/>
</dbReference>
<organism evidence="12 13">
    <name type="scientific">Muricoccus nepalensis</name>
    <dbReference type="NCBI Taxonomy" id="1854500"/>
    <lineage>
        <taxon>Bacteria</taxon>
        <taxon>Pseudomonadati</taxon>
        <taxon>Pseudomonadota</taxon>
        <taxon>Alphaproteobacteria</taxon>
        <taxon>Acetobacterales</taxon>
        <taxon>Roseomonadaceae</taxon>
        <taxon>Muricoccus</taxon>
    </lineage>
</organism>
<evidence type="ECO:0000256" key="4">
    <source>
        <dbReference type="ARBA" id="ARBA00022679"/>
    </source>
</evidence>
<keyword evidence="5" id="KW-0418">Kinase</keyword>
<dbReference type="Gene3D" id="3.40.50.2300">
    <property type="match status" value="1"/>
</dbReference>
<evidence type="ECO:0000259" key="9">
    <source>
        <dbReference type="PROSITE" id="PS50110"/>
    </source>
</evidence>
<dbReference type="Pfam" id="PF01590">
    <property type="entry name" value="GAF"/>
    <property type="match status" value="1"/>
</dbReference>
<evidence type="ECO:0000256" key="7">
    <source>
        <dbReference type="SAM" id="Coils"/>
    </source>
</evidence>
<dbReference type="InterPro" id="IPR004358">
    <property type="entry name" value="Sig_transdc_His_kin-like_C"/>
</dbReference>
<dbReference type="Pfam" id="PF00072">
    <property type="entry name" value="Response_reg"/>
    <property type="match status" value="1"/>
</dbReference>
<feature type="domain" description="PAS" evidence="10">
    <location>
        <begin position="467"/>
        <end position="540"/>
    </location>
</feature>
<dbReference type="InterPro" id="IPR000014">
    <property type="entry name" value="PAS"/>
</dbReference>
<dbReference type="EC" id="2.7.13.3" evidence="2"/>
<evidence type="ECO:0000256" key="6">
    <source>
        <dbReference type="PROSITE-ProRule" id="PRU00169"/>
    </source>
</evidence>
<keyword evidence="3 6" id="KW-0597">Phosphoprotein</keyword>
<dbReference type="SUPFAM" id="SSF47384">
    <property type="entry name" value="Homodimeric domain of signal transducing histidine kinase"/>
    <property type="match status" value="1"/>
</dbReference>
<dbReference type="SUPFAM" id="SSF55781">
    <property type="entry name" value="GAF domain-like"/>
    <property type="match status" value="1"/>
</dbReference>
<dbReference type="InterPro" id="IPR011006">
    <property type="entry name" value="CheY-like_superfamily"/>
</dbReference>
<dbReference type="Gene3D" id="3.30.450.40">
    <property type="match status" value="1"/>
</dbReference>
<dbReference type="InterPro" id="IPR035965">
    <property type="entry name" value="PAS-like_dom_sf"/>
</dbReference>
<dbReference type="SMART" id="SM00091">
    <property type="entry name" value="PAS"/>
    <property type="match status" value="3"/>
</dbReference>
<keyword evidence="13" id="KW-1185">Reference proteome</keyword>
<dbReference type="SUPFAM" id="SSF55785">
    <property type="entry name" value="PYP-like sensor domain (PAS domain)"/>
    <property type="match status" value="3"/>
</dbReference>
<dbReference type="InterPro" id="IPR036097">
    <property type="entry name" value="HisK_dim/P_sf"/>
</dbReference>
<evidence type="ECO:0000256" key="1">
    <source>
        <dbReference type="ARBA" id="ARBA00000085"/>
    </source>
</evidence>
<dbReference type="PRINTS" id="PR00344">
    <property type="entry name" value="BCTRLSENSOR"/>
</dbReference>
<evidence type="ECO:0000259" key="11">
    <source>
        <dbReference type="PROSITE" id="PS50113"/>
    </source>
</evidence>
<dbReference type="InterPro" id="IPR003018">
    <property type="entry name" value="GAF"/>
</dbReference>
<dbReference type="CDD" id="cd00130">
    <property type="entry name" value="PAS"/>
    <property type="match status" value="2"/>
</dbReference>
<dbReference type="PANTHER" id="PTHR43065:SF42">
    <property type="entry name" value="TWO-COMPONENT SENSOR PPRA"/>
    <property type="match status" value="1"/>
</dbReference>
<sequence>MVLGLSGLNHAALLDASPNPYLVLDRRLHIAGANRAYLSSVGRSLADIVGRWAWDAFPADPETVRQSVASFERVIRTGQPDTMALLRFDVPRPAAEGGGFEERWWSITHAPVFGADGTIEFVLQHPIDVTELRHLQGEMERTGTASPPITPAQSGIFARARSVSEANLTLKDESDRLNAMFAQAPGFMALLRGPEHQIVLANPGYIRLVGHRPVVGRTVAEALPEAVKQGYLALLDRVYRTGEAYAADGARFALEDAPGRTARETFVDFVYQPLRDAAGAVTGIFVQGVDMTARTQAEARRSALVRLTDAIRGGSDPTDLAHAAAAILGETIGVSRVGYGTIDHDAETLTVGRDWTAAGTESLAGTLRARDYGFLIDVLKQGEFFSIADAALDPRASNGAAALIARSARSFVNFPVMKGGRLVALFFVNHAEARDWSAEDLALIREFAERTRTAVERLQADATLRTNEARNRQILDSAADYAILATDLDGRVTRWNEGARCVLGWEEGEMLKESLDRIFTPEDRAAGRPDEEMREALATGRGVDERWHLRKSGERFWAVGKVTPLRDGSGTAVGFVKVLSDRTAQRRAEEELRELNATLESRVEERTAELREREAQLHQAQKMEAIGQLTGGLAHDVNNMLQGIGGALQMLEKRLAAGRLADVPHLLKAGREGVDRAASLTHRLLAFARRGRLDVKPVIVDGVVAGMADLIRRTVGPGIDVGIRLHDGDWTVRLDPNGLESALLNLAINARDAMPNGGRLTFSTGEVRLSAADLGADAEGVAPGDFVLVSVADTGEGMPPDVVARVFEPFFTTKPIGKGTGLGLSQLYGFVRQSGGIVRIGSEVGQGTMVRLYLPRGEAAAAVTDRLPAPAEILPDAAGRTVLLVEDESAVRTLVAEALRDRGYAVLEAEDGPAGLAALAGTARVDLLVTDVGLPGLNGRQLAEAARERRPALPVLFITGYAGTLLNGDLPSGMAAIAKPFSLDDLTSRAAAMLVTSEHCIAFR</sequence>
<dbReference type="EMBL" id="RCZP01000020">
    <property type="protein sequence ID" value="TPG52493.1"/>
    <property type="molecule type" value="Genomic_DNA"/>
</dbReference>
<dbReference type="InterPro" id="IPR003594">
    <property type="entry name" value="HATPase_dom"/>
</dbReference>
<dbReference type="Proteomes" id="UP000317078">
    <property type="component" value="Unassembled WGS sequence"/>
</dbReference>
<name>A0A502FU36_9PROT</name>
<dbReference type="Pfam" id="PF13426">
    <property type="entry name" value="PAS_9"/>
    <property type="match status" value="1"/>
</dbReference>
<dbReference type="InterPro" id="IPR029016">
    <property type="entry name" value="GAF-like_dom_sf"/>
</dbReference>
<dbReference type="AlphaFoldDB" id="A0A502FU36"/>
<keyword evidence="7" id="KW-0175">Coiled coil</keyword>
<dbReference type="SUPFAM" id="SSF55874">
    <property type="entry name" value="ATPase domain of HSP90 chaperone/DNA topoisomerase II/histidine kinase"/>
    <property type="match status" value="1"/>
</dbReference>
<dbReference type="Pfam" id="PF02518">
    <property type="entry name" value="HATPase_c"/>
    <property type="match status" value="1"/>
</dbReference>
<dbReference type="InterPro" id="IPR001789">
    <property type="entry name" value="Sig_transdc_resp-reg_receiver"/>
</dbReference>
<evidence type="ECO:0000256" key="5">
    <source>
        <dbReference type="ARBA" id="ARBA00022777"/>
    </source>
</evidence>
<dbReference type="SMART" id="SM00448">
    <property type="entry name" value="REC"/>
    <property type="match status" value="1"/>
</dbReference>
<evidence type="ECO:0000259" key="10">
    <source>
        <dbReference type="PROSITE" id="PS50112"/>
    </source>
</evidence>
<feature type="modified residue" description="4-aspartylphosphate" evidence="6">
    <location>
        <position position="931"/>
    </location>
</feature>
<dbReference type="Gene3D" id="3.30.450.20">
    <property type="entry name" value="PAS domain"/>
    <property type="match status" value="3"/>
</dbReference>
<feature type="domain" description="Histidine kinase" evidence="8">
    <location>
        <begin position="632"/>
        <end position="858"/>
    </location>
</feature>
<accession>A0A502FU36</accession>
<dbReference type="SMART" id="SM00387">
    <property type="entry name" value="HATPase_c"/>
    <property type="match status" value="1"/>
</dbReference>
<evidence type="ECO:0000256" key="2">
    <source>
        <dbReference type="ARBA" id="ARBA00012438"/>
    </source>
</evidence>
<feature type="coiled-coil region" evidence="7">
    <location>
        <begin position="585"/>
        <end position="623"/>
    </location>
</feature>
<dbReference type="SMART" id="SM00065">
    <property type="entry name" value="GAF"/>
    <property type="match status" value="1"/>
</dbReference>
<dbReference type="InterPro" id="IPR005467">
    <property type="entry name" value="His_kinase_dom"/>
</dbReference>
<reference evidence="12 13" key="1">
    <citation type="journal article" date="2019" name="Environ. Microbiol.">
        <title>Species interactions and distinct microbial communities in high Arctic permafrost affected cryosols are associated with the CH4 and CO2 gas fluxes.</title>
        <authorList>
            <person name="Altshuler I."/>
            <person name="Hamel J."/>
            <person name="Turney S."/>
            <person name="Magnuson E."/>
            <person name="Levesque R."/>
            <person name="Greer C."/>
            <person name="Whyte L.G."/>
        </authorList>
    </citation>
    <scope>NUCLEOTIDE SEQUENCE [LARGE SCALE GENOMIC DNA]</scope>
    <source>
        <strain evidence="12 13">S9.3B</strain>
    </source>
</reference>
<proteinExistence type="predicted"/>
<dbReference type="PROSITE" id="PS50113">
    <property type="entry name" value="PAC"/>
    <property type="match status" value="1"/>
</dbReference>
<evidence type="ECO:0000259" key="8">
    <source>
        <dbReference type="PROSITE" id="PS50109"/>
    </source>
</evidence>
<dbReference type="GO" id="GO:0000155">
    <property type="term" value="F:phosphorelay sensor kinase activity"/>
    <property type="evidence" value="ECO:0007669"/>
    <property type="project" value="InterPro"/>
</dbReference>
<evidence type="ECO:0000313" key="13">
    <source>
        <dbReference type="Proteomes" id="UP000317078"/>
    </source>
</evidence>
<feature type="domain" description="PAC" evidence="11">
    <location>
        <begin position="541"/>
        <end position="594"/>
    </location>
</feature>
<dbReference type="Gene3D" id="1.10.287.130">
    <property type="match status" value="1"/>
</dbReference>